<name>A0A1H1SWN6_9FLAO</name>
<keyword evidence="1" id="KW-0732">Signal</keyword>
<feature type="domain" description="LTD" evidence="2">
    <location>
        <begin position="582"/>
        <end position="761"/>
    </location>
</feature>
<evidence type="ECO:0000256" key="1">
    <source>
        <dbReference type="SAM" id="SignalP"/>
    </source>
</evidence>
<dbReference type="SUPFAM" id="SSF50370">
    <property type="entry name" value="Ricin B-like lectins"/>
    <property type="match status" value="1"/>
</dbReference>
<dbReference type="Gene3D" id="2.60.40.10">
    <property type="entry name" value="Immunoglobulins"/>
    <property type="match status" value="2"/>
</dbReference>
<reference evidence="3 4" key="1">
    <citation type="submission" date="2016-10" db="EMBL/GenBank/DDBJ databases">
        <authorList>
            <person name="Varghese N."/>
            <person name="Submissions S."/>
        </authorList>
    </citation>
    <scope>NUCLEOTIDE SEQUENCE [LARGE SCALE GENOMIC DNA]</scope>
    <source>
        <strain evidence="3 4">RHA_55</strain>
    </source>
</reference>
<dbReference type="InterPro" id="IPR013783">
    <property type="entry name" value="Ig-like_fold"/>
</dbReference>
<accession>A0A1H1SWN6</accession>
<evidence type="ECO:0000313" key="4">
    <source>
        <dbReference type="Proteomes" id="UP000198963"/>
    </source>
</evidence>
<dbReference type="Pfam" id="PF00932">
    <property type="entry name" value="LTD"/>
    <property type="match status" value="2"/>
</dbReference>
<dbReference type="Proteomes" id="UP000198963">
    <property type="component" value="Chromosome I"/>
</dbReference>
<sequence>MIKKYSLVFIAFLCFSLSGFGQTYTKITSLAELTDGYYVIAEENDAYAMSNTHNGTFLARTSIAPVASVITNPPAAIIWKIETNGSGRTIYSEDSSKYVSYTGSSNNVEIVNAVTADNQRWNITYSGGDFIFSNLAVTSRDLQYNPSAPRFACYEGSQRDLALYKLDAPAGPTITATPTTITGLDYFYNMPPSSEDTFTVEGSLLTNDIVITAPTDFEISLTSGTGFTNSITLTESSGAVASTTIYARLISGKAIGNYTGNVNITSTGASTKTVSLTGDVVDIYCNAGPTSSADSEIENVTLTGVSLNINNNTTGECTGAAGGVINNYTAQSADVYPGGSYTLSVEFGDCSESYIDYDGAGGVWIDWNDDGDFDDTDEEIATIDLVGLNSGTNQIESITINVPAAQALGNYRMRIVQQEGGTAGAISPCGTFSWGSVEDYTVTVIAATGNLITVTQATGGTISPGSTIVADNANQSFTATSDACYTFTNWVVDGSNVGSTNPYEFTNVTADHTITAVYTQDTYNVTATAGANGSISPTGVTSVGCGNDQTYTITADSGYVIDDVLVDGVSVGAISSYDFTNVTTTHTISVSFAVYVAPQIVITEFAGSGYGGDWNNEYIELANFGSTSVDLSGWTLLYYNASTLEKTLNLTGSIAANSAYVIAVRTSYSTITPDFVPSSSFSLNSTGYVVLRQGSITMDEAGSSSNKFDDDYNYEFTDCSNDNKPTTNWDNLGTGNGTPGVVNCNAPKPELQLVDNSSTNQDCGYTIDFGNVAIGSTSDLTFDIENTGTLDLNISNFAITGDYTIISPATVPFTVSAGNTETVTVRLTPISEDSTIGELTITSDDDDEGTCIVNLTGTGFTPGPNINVRGVVGSNPTIANGSITTAGFNNTLFAAQTINSTQQTKSFRIGNEAGTAPLTVSSITLTGDTADFFVTESLTNPFAIDTYQDFTITFQPTTDSGLRSATVTITNSDSNKDPYTFVVEGNANCPSVSGTIAPAVGPIGTVVTVLSPGNDLTGATATLNGVALTTIASDTSELLVQLPNTITTGGALSVELATGCIFSNAFTLVNETISGCETSSSGSVSDLFISEVTDSSKGSLTYIELYNATGATIDFATTNYIIKIYNNGSASTTHSFVINTGSIANNDTFIIATGISTAGSQCTEVTGGDGSLGDYTISNSGASINFHKDNNTNTGHDFIGLYSASSTLIDAWGVFGDATWASGLGLWESGANFQRNTAATLPNTSFTTSDWIITDWTGEECDDVDYSTIGSYDFSTGSAPTVTLQPVNADFECEFSASFTITGTEGSNEPGDTQELAYQWYYNAPGDASWTEILPSNTDYSGQQSATLTVANSTGLNGYQYYCQLREDSATCYKASNAASLEVLTSTWNGTWSETPTIDTYVTIDASYDTATGGAQTSFEACSCEITAGNELIIADNTYVKVDNNLIVDGSLVVQPYGAFVQVNDAGTVTGNVLSDKTKIQVYKKTPLLESRHEYVYWSAPVYGETIADGLTEANTGRRYAYLGQNFLDATAETNNNGATVAGQDDIDDNGDDWLYVNGATIMQPGVGYAATQNNFAPFPTQIDYVFEGPFNNGIYNIPIYRNDSETNDNNWNLVGNPYPSAVDADAFLASNAAVGEATGALSGAIFLWSHDTPASDTTNGNQNQNYAQSDYAIINGSGETAGGDGIDPNRFIPSGQSFFVTMDDAATASVHSGDVKTADVVFNNSMRVNGNNDLFFRGTNSSENNKLWLNFNTDNGAFNQILMAYVPGATDSDDGMYYDVQRNISTEVNAAIYSRLQTSDSRQFVIQGKDPNSLTLNEVIPLSFTSTINEPTLYTISIYKLQGAFMTENAIYIKDKLENTTHNLKNSDYTFTSEAGDFNERFEIVFIPTTLSIDDNIIASNEVTITELQNGDVKISVGDAHTIKHVAIIDVTGRIIYSLQGNASTEVYNLSKLSIATYIAKITLSNGQVISKKAIKQN</sequence>
<gene>
    <name evidence="3" type="ORF">SAMN04489797_1789</name>
</gene>
<dbReference type="InterPro" id="IPR036415">
    <property type="entry name" value="Lamin_tail_dom_sf"/>
</dbReference>
<dbReference type="InterPro" id="IPR035992">
    <property type="entry name" value="Ricin_B-like_lectins"/>
</dbReference>
<dbReference type="Pfam" id="PF18998">
    <property type="entry name" value="Flg_new_2"/>
    <property type="match status" value="1"/>
</dbReference>
<dbReference type="NCBIfam" id="NF012200">
    <property type="entry name" value="choice_anch_D"/>
    <property type="match status" value="2"/>
</dbReference>
<keyword evidence="4" id="KW-1185">Reference proteome</keyword>
<dbReference type="InterPro" id="IPR001322">
    <property type="entry name" value="Lamin_tail_dom"/>
</dbReference>
<evidence type="ECO:0000313" key="3">
    <source>
        <dbReference type="EMBL" id="SDS52457.1"/>
    </source>
</evidence>
<dbReference type="InterPro" id="IPR045474">
    <property type="entry name" value="GEVED"/>
</dbReference>
<dbReference type="SUPFAM" id="SSF74853">
    <property type="entry name" value="Lamin A/C globular tail domain"/>
    <property type="match status" value="1"/>
</dbReference>
<dbReference type="EMBL" id="LT629774">
    <property type="protein sequence ID" value="SDS52457.1"/>
    <property type="molecule type" value="Genomic_DNA"/>
</dbReference>
<evidence type="ECO:0000259" key="2">
    <source>
        <dbReference type="PROSITE" id="PS51841"/>
    </source>
</evidence>
<protein>
    <submittedName>
        <fullName evidence="3">Lamin Tail Domain</fullName>
    </submittedName>
</protein>
<feature type="chain" id="PRO_5009260502" evidence="1">
    <location>
        <begin position="22"/>
        <end position="1979"/>
    </location>
</feature>
<proteinExistence type="predicted"/>
<dbReference type="Gene3D" id="2.80.10.50">
    <property type="match status" value="1"/>
</dbReference>
<dbReference type="RefSeq" id="WP_092446291.1">
    <property type="nucleotide sequence ID" value="NZ_LT629774.1"/>
</dbReference>
<dbReference type="Pfam" id="PF20009">
    <property type="entry name" value="GEVED"/>
    <property type="match status" value="1"/>
</dbReference>
<feature type="domain" description="LTD" evidence="2">
    <location>
        <begin position="1072"/>
        <end position="1248"/>
    </location>
</feature>
<feature type="signal peptide" evidence="1">
    <location>
        <begin position="1"/>
        <end position="21"/>
    </location>
</feature>
<organism evidence="3 4">
    <name type="scientific">Winogradskyella sediminis</name>
    <dbReference type="NCBI Taxonomy" id="1382466"/>
    <lineage>
        <taxon>Bacteria</taxon>
        <taxon>Pseudomonadati</taxon>
        <taxon>Bacteroidota</taxon>
        <taxon>Flavobacteriia</taxon>
        <taxon>Flavobacteriales</taxon>
        <taxon>Flavobacteriaceae</taxon>
        <taxon>Winogradskyella</taxon>
    </lineage>
</organism>
<dbReference type="STRING" id="1249933.SAMN04489797_1789"/>
<dbReference type="InterPro" id="IPR044060">
    <property type="entry name" value="Bacterial_rp_domain"/>
</dbReference>
<dbReference type="PROSITE" id="PS51841">
    <property type="entry name" value="LTD"/>
    <property type="match status" value="2"/>
</dbReference>